<comment type="caution">
    <text evidence="6">The sequence shown here is derived from an EMBL/GenBank/DDBJ whole genome shotgun (WGS) entry which is preliminary data.</text>
</comment>
<gene>
    <name evidence="6" type="ORF">Bhyg_03524</name>
</gene>
<dbReference type="PANTHER" id="PTHR13091">
    <property type="entry name" value="AMPLIFIED IN BREAST CANCER 2-RELATED"/>
    <property type="match status" value="1"/>
</dbReference>
<accession>A0A9Q0NDG9</accession>
<evidence type="ECO:0000256" key="3">
    <source>
        <dbReference type="ARBA" id="ARBA00029509"/>
    </source>
</evidence>
<dbReference type="AlphaFoldDB" id="A0A9Q0NDG9"/>
<comment type="function">
    <text evidence="4">Involved in nonsense-mediated decay (NMD) of mRNAs containing premature stop codons.</text>
</comment>
<proteinExistence type="inferred from homology"/>
<feature type="compositionally biased region" description="Polar residues" evidence="5">
    <location>
        <begin position="182"/>
        <end position="212"/>
    </location>
</feature>
<organism evidence="6 7">
    <name type="scientific">Pseudolycoriella hygida</name>
    <dbReference type="NCBI Taxonomy" id="35572"/>
    <lineage>
        <taxon>Eukaryota</taxon>
        <taxon>Metazoa</taxon>
        <taxon>Ecdysozoa</taxon>
        <taxon>Arthropoda</taxon>
        <taxon>Hexapoda</taxon>
        <taxon>Insecta</taxon>
        <taxon>Pterygota</taxon>
        <taxon>Neoptera</taxon>
        <taxon>Endopterygota</taxon>
        <taxon>Diptera</taxon>
        <taxon>Nematocera</taxon>
        <taxon>Sciaroidea</taxon>
        <taxon>Sciaridae</taxon>
        <taxon>Pseudolycoriella</taxon>
    </lineage>
</organism>
<name>A0A9Q0NDG9_9DIPT</name>
<sequence length="494" mass="55721">MDIDEKFFTECCEHGLELGLKHYKNMLPHHYSSEFHEQMIFQSCEIISNYGRPPQIDSYLTELRQLCDEIWRNGKQQCELLSLRNNPCIMPKHDSNEDHSSGIVYISTCNCGRTQGRRDDPYTIRQANYDFYQVLAKSCPACSKLDKFDFSVFEPSTNDFRAAELERTSTELKESFDKQSLNDHSPIFTSSQSQPANLSLGSIDNEDQNNTYESDDDSVNEIVIKVGSTPANVDKNMLRQPSTTEYLPGMIHMSSPVGLLPQFPSWSLVCVGPSSVYSHNSGLPEHAQSGFLSQANFLLPWDVHVRVTTSTASWAATYEKTRSRKKPHSPHDLEGQVFVLKIFVGCEYECTRGHRFIMNSPDQVLRGGSTIPRDSGSKIVFNDMPLYFPCPCRSGNPKVAQLLRVHIVTPKAPVDISIDPKVRIADQKKNYIFTPGKNQSPKLTQSSYWILRLPYIYQGDDGPLVPPSEVTASNAMLYGCLLSGMYEISESCTD</sequence>
<dbReference type="EMBL" id="WJQU01000001">
    <property type="protein sequence ID" value="KAJ6648296.1"/>
    <property type="molecule type" value="Genomic_DNA"/>
</dbReference>
<keyword evidence="7" id="KW-1185">Reference proteome</keyword>
<dbReference type="InterPro" id="IPR019354">
    <property type="entry name" value="SMG8-like"/>
</dbReference>
<evidence type="ECO:0000313" key="7">
    <source>
        <dbReference type="Proteomes" id="UP001151699"/>
    </source>
</evidence>
<dbReference type="GO" id="GO:0000184">
    <property type="term" value="P:nuclear-transcribed mRNA catabolic process, nonsense-mediated decay"/>
    <property type="evidence" value="ECO:0007669"/>
    <property type="project" value="UniProtKB-UniRule"/>
</dbReference>
<dbReference type="Proteomes" id="UP001151699">
    <property type="component" value="Chromosome A"/>
</dbReference>
<evidence type="ECO:0000256" key="4">
    <source>
        <dbReference type="RuleBase" id="RU367133"/>
    </source>
</evidence>
<evidence type="ECO:0000256" key="5">
    <source>
        <dbReference type="SAM" id="MobiDB-lite"/>
    </source>
</evidence>
<dbReference type="Pfam" id="PF10220">
    <property type="entry name" value="Smg8_Smg9"/>
    <property type="match status" value="1"/>
</dbReference>
<comment type="similarity">
    <text evidence="1 4">Belongs to the SMG8 family.</text>
</comment>
<evidence type="ECO:0000256" key="1">
    <source>
        <dbReference type="ARBA" id="ARBA00006443"/>
    </source>
</evidence>
<protein>
    <recommendedName>
        <fullName evidence="3 4">Nonsense-mediated mRNA decay factor SMG8</fullName>
    </recommendedName>
</protein>
<dbReference type="PANTHER" id="PTHR13091:SF0">
    <property type="entry name" value="NONSENSE-MEDIATED MRNA DECAY FACTOR SMG8"/>
    <property type="match status" value="1"/>
</dbReference>
<reference evidence="6" key="1">
    <citation type="submission" date="2022-07" db="EMBL/GenBank/DDBJ databases">
        <authorList>
            <person name="Trinca V."/>
            <person name="Uliana J.V.C."/>
            <person name="Torres T.T."/>
            <person name="Ward R.J."/>
            <person name="Monesi N."/>
        </authorList>
    </citation>
    <scope>NUCLEOTIDE SEQUENCE</scope>
    <source>
        <strain evidence="6">HSMRA1968</strain>
        <tissue evidence="6">Whole embryos</tissue>
    </source>
</reference>
<dbReference type="OrthoDB" id="63589at2759"/>
<keyword evidence="2 4" id="KW-0866">Nonsense-mediated mRNA decay</keyword>
<evidence type="ECO:0000256" key="2">
    <source>
        <dbReference type="ARBA" id="ARBA00023161"/>
    </source>
</evidence>
<evidence type="ECO:0000313" key="6">
    <source>
        <dbReference type="EMBL" id="KAJ6648296.1"/>
    </source>
</evidence>
<feature type="region of interest" description="Disordered" evidence="5">
    <location>
        <begin position="181"/>
        <end position="215"/>
    </location>
</feature>